<comment type="caution">
    <text evidence="1">The sequence shown here is derived from an EMBL/GenBank/DDBJ whole genome shotgun (WGS) entry which is preliminary data.</text>
</comment>
<organism evidence="1 2">
    <name type="scientific">Mucilaginibacter gynuensis</name>
    <dbReference type="NCBI Taxonomy" id="1302236"/>
    <lineage>
        <taxon>Bacteria</taxon>
        <taxon>Pseudomonadati</taxon>
        <taxon>Bacteroidota</taxon>
        <taxon>Sphingobacteriia</taxon>
        <taxon>Sphingobacteriales</taxon>
        <taxon>Sphingobacteriaceae</taxon>
        <taxon>Mucilaginibacter</taxon>
    </lineage>
</organism>
<accession>A0ABP8HHT9</accession>
<evidence type="ECO:0000313" key="2">
    <source>
        <dbReference type="Proteomes" id="UP001500582"/>
    </source>
</evidence>
<gene>
    <name evidence="1" type="ORF">GCM10023149_50210</name>
</gene>
<protein>
    <submittedName>
        <fullName evidence="1">Uncharacterized protein</fullName>
    </submittedName>
</protein>
<dbReference type="Proteomes" id="UP001500582">
    <property type="component" value="Unassembled WGS sequence"/>
</dbReference>
<evidence type="ECO:0000313" key="1">
    <source>
        <dbReference type="EMBL" id="GAA4339494.1"/>
    </source>
</evidence>
<name>A0ABP8HHT9_9SPHI</name>
<proteinExistence type="predicted"/>
<keyword evidence="2" id="KW-1185">Reference proteome</keyword>
<reference evidence="2" key="1">
    <citation type="journal article" date="2019" name="Int. J. Syst. Evol. Microbiol.">
        <title>The Global Catalogue of Microorganisms (GCM) 10K type strain sequencing project: providing services to taxonomists for standard genome sequencing and annotation.</title>
        <authorList>
            <consortium name="The Broad Institute Genomics Platform"/>
            <consortium name="The Broad Institute Genome Sequencing Center for Infectious Disease"/>
            <person name="Wu L."/>
            <person name="Ma J."/>
        </authorList>
    </citation>
    <scope>NUCLEOTIDE SEQUENCE [LARGE SCALE GENOMIC DNA]</scope>
    <source>
        <strain evidence="2">JCM 17705</strain>
    </source>
</reference>
<dbReference type="EMBL" id="BAABFT010000023">
    <property type="protein sequence ID" value="GAA4339494.1"/>
    <property type="molecule type" value="Genomic_DNA"/>
</dbReference>
<sequence length="94" mass="10995">MSNYLISISNDEAAKDGMIHDPQSKLKVKAFDLLKSRFKPSEGEKRFFVTTDKEVLAFETKGYHKHRELLILQMISWYCSYLGLFEAQIHPTWP</sequence>
<dbReference type="RefSeq" id="WP_345213975.1">
    <property type="nucleotide sequence ID" value="NZ_BAABFT010000023.1"/>
</dbReference>